<accession>A0A0F9ZC66</accession>
<name>A0A0F9ZC66_TRIHA</name>
<dbReference type="AlphaFoldDB" id="A0A0F9ZC66"/>
<organism evidence="1 2">
    <name type="scientific">Trichoderma harzianum</name>
    <name type="common">Hypocrea lixii</name>
    <dbReference type="NCBI Taxonomy" id="5544"/>
    <lineage>
        <taxon>Eukaryota</taxon>
        <taxon>Fungi</taxon>
        <taxon>Dikarya</taxon>
        <taxon>Ascomycota</taxon>
        <taxon>Pezizomycotina</taxon>
        <taxon>Sordariomycetes</taxon>
        <taxon>Hypocreomycetidae</taxon>
        <taxon>Hypocreales</taxon>
        <taxon>Hypocreaceae</taxon>
        <taxon>Trichoderma</taxon>
    </lineage>
</organism>
<reference evidence="2" key="1">
    <citation type="journal article" date="2015" name="Genome Announc.">
        <title>Draft whole-genome sequence of the biocontrol agent Trichoderma harzianum T6776.</title>
        <authorList>
            <person name="Baroncelli R."/>
            <person name="Piaggeschi G."/>
            <person name="Fiorini L."/>
            <person name="Bertolini E."/>
            <person name="Zapparata A."/>
            <person name="Pe M.E."/>
            <person name="Sarrocco S."/>
            <person name="Vannacci G."/>
        </authorList>
    </citation>
    <scope>NUCLEOTIDE SEQUENCE [LARGE SCALE GENOMIC DNA]</scope>
    <source>
        <strain evidence="2">T6776</strain>
    </source>
</reference>
<comment type="caution">
    <text evidence="1">The sequence shown here is derived from an EMBL/GenBank/DDBJ whole genome shotgun (WGS) entry which is preliminary data.</text>
</comment>
<evidence type="ECO:0000313" key="2">
    <source>
        <dbReference type="Proteomes" id="UP000034112"/>
    </source>
</evidence>
<evidence type="ECO:0000313" key="1">
    <source>
        <dbReference type="EMBL" id="KKO98041.1"/>
    </source>
</evidence>
<proteinExistence type="predicted"/>
<sequence>MALEGKETVNDSMISYFFSLTEDERSCLLNQLLIQQEPVIVYPSFHFLGMNTHLKYGMQLLKGLALCKGDSKLLRDARERFYGGNEFLVWWHGLGDFLSGVSTDAIENCPVDRIVRNVTVRYDMGEDKKYWLGKDLVTELERLLCLENPKRLSIEIIGEGNLDGSDIKTQQLLKDACFIVNQLKAHFGARFEIRKGSRDSTLLPSRHVYPLTSYWDEPDDLMRQKVRIGVANNEENMRVQVESWLHEKRTIAEGTKEPTEDQGMVEPWESDDAIEAILGSPENWLDQWLFLPSILPQESLELEALF</sequence>
<dbReference type="EMBL" id="JOKZ01000469">
    <property type="protein sequence ID" value="KKO98041.1"/>
    <property type="molecule type" value="Genomic_DNA"/>
</dbReference>
<protein>
    <submittedName>
        <fullName evidence="1">Uncharacterized protein</fullName>
    </submittedName>
</protein>
<dbReference type="OMA" id="SVHYRHG"/>
<dbReference type="Proteomes" id="UP000034112">
    <property type="component" value="Unassembled WGS sequence"/>
</dbReference>
<dbReference type="OrthoDB" id="4866453at2759"/>
<gene>
    <name evidence="1" type="ORF">THAR02_09858</name>
</gene>